<dbReference type="EMBL" id="BK016123">
    <property type="protein sequence ID" value="DAF96933.1"/>
    <property type="molecule type" value="Genomic_DNA"/>
</dbReference>
<feature type="region of interest" description="Disordered" evidence="1">
    <location>
        <begin position="15"/>
        <end position="46"/>
    </location>
</feature>
<protein>
    <submittedName>
        <fullName evidence="2">Uncharacterized protein</fullName>
    </submittedName>
</protein>
<reference evidence="2" key="1">
    <citation type="journal article" date="2021" name="Proc. Natl. Acad. Sci. U.S.A.">
        <title>A Catalog of Tens of Thousands of Viruses from Human Metagenomes Reveals Hidden Associations with Chronic Diseases.</title>
        <authorList>
            <person name="Tisza M.J."/>
            <person name="Buck C.B."/>
        </authorList>
    </citation>
    <scope>NUCLEOTIDE SEQUENCE</scope>
    <source>
        <strain evidence="2">Ct89S11</strain>
    </source>
</reference>
<evidence type="ECO:0000313" key="2">
    <source>
        <dbReference type="EMBL" id="DAF96933.1"/>
    </source>
</evidence>
<proteinExistence type="predicted"/>
<name>A0A8S5UR27_9CAUD</name>
<sequence length="122" mass="14300">MSDIPKYLGHFEEDGRYVSTKNPPTNPVWTPEKPDTGWTCNPEEDRKSATFTHPRHPLVVFVWDERMDILSGIIVWQSKPYQIQTKPHICRDRSLYSEFMTAMLRLAAIPFNKFNPMMIEVC</sequence>
<organism evidence="2">
    <name type="scientific">Siphoviridae sp. ct89S11</name>
    <dbReference type="NCBI Taxonomy" id="2825357"/>
    <lineage>
        <taxon>Viruses</taxon>
        <taxon>Duplodnaviria</taxon>
        <taxon>Heunggongvirae</taxon>
        <taxon>Uroviricota</taxon>
        <taxon>Caudoviricetes</taxon>
    </lineage>
</organism>
<accession>A0A8S5UR27</accession>
<evidence type="ECO:0000256" key="1">
    <source>
        <dbReference type="SAM" id="MobiDB-lite"/>
    </source>
</evidence>